<reference evidence="3" key="1">
    <citation type="journal article" date="2019" name="Int. J. Syst. Evol. Microbiol.">
        <title>The Global Catalogue of Microorganisms (GCM) 10K type strain sequencing project: providing services to taxonomists for standard genome sequencing and annotation.</title>
        <authorList>
            <consortium name="The Broad Institute Genomics Platform"/>
            <consortium name="The Broad Institute Genome Sequencing Center for Infectious Disease"/>
            <person name="Wu L."/>
            <person name="Ma J."/>
        </authorList>
    </citation>
    <scope>NUCLEOTIDE SEQUENCE [LARGE SCALE GENOMIC DNA]</scope>
    <source>
        <strain evidence="3">CGMCC 1.10992</strain>
    </source>
</reference>
<dbReference type="EMBL" id="JBHUHT010000025">
    <property type="protein sequence ID" value="MFD2097535.1"/>
    <property type="molecule type" value="Genomic_DNA"/>
</dbReference>
<dbReference type="Gene3D" id="2.30.30.220">
    <property type="entry name" value="SspB-like"/>
    <property type="match status" value="1"/>
</dbReference>
<dbReference type="SUPFAM" id="SSF101738">
    <property type="entry name" value="SspB-like"/>
    <property type="match status" value="1"/>
</dbReference>
<sequence>MTPSRPYLLRAFYEWLVDNHLTPHIVVDASVAGVQVPKQYVKHGQIVLNVAPHAVGQLELGNDAVSFNARFGGAPMNVYLPIVSVTAIYARENGAGTVFADDLAPEAGLEDQPVLKDEPLPEQMDAGHDGGDPEDPPPSPSGSKGSHLRVIK</sequence>
<gene>
    <name evidence="2" type="ORF">ACFSJ3_16195</name>
</gene>
<protein>
    <submittedName>
        <fullName evidence="2">ClpXP protease specificity-enhancing factor</fullName>
    </submittedName>
</protein>
<dbReference type="NCBIfam" id="NF008769">
    <property type="entry name" value="PRK11798.2-5"/>
    <property type="match status" value="1"/>
</dbReference>
<keyword evidence="3" id="KW-1185">Reference proteome</keyword>
<keyword evidence="2" id="KW-0378">Hydrolase</keyword>
<name>A0ABW4XR18_9GAMM</name>
<feature type="region of interest" description="Disordered" evidence="1">
    <location>
        <begin position="107"/>
        <end position="152"/>
    </location>
</feature>
<accession>A0ABW4XR18</accession>
<feature type="compositionally biased region" description="Basic and acidic residues" evidence="1">
    <location>
        <begin position="113"/>
        <end position="131"/>
    </location>
</feature>
<evidence type="ECO:0000313" key="2">
    <source>
        <dbReference type="EMBL" id="MFD2097535.1"/>
    </source>
</evidence>
<dbReference type="PIRSF" id="PIRSF005276">
    <property type="entry name" value="SspB"/>
    <property type="match status" value="1"/>
</dbReference>
<dbReference type="PANTHER" id="PTHR37486:SF1">
    <property type="entry name" value="STRINGENT STARVATION PROTEIN B"/>
    <property type="match status" value="1"/>
</dbReference>
<evidence type="ECO:0000313" key="3">
    <source>
        <dbReference type="Proteomes" id="UP001597380"/>
    </source>
</evidence>
<dbReference type="InterPro" id="IPR036760">
    <property type="entry name" value="SspB-like_sf"/>
</dbReference>
<organism evidence="2 3">
    <name type="scientific">Corallincola platygyrae</name>
    <dbReference type="NCBI Taxonomy" id="1193278"/>
    <lineage>
        <taxon>Bacteria</taxon>
        <taxon>Pseudomonadati</taxon>
        <taxon>Pseudomonadota</taxon>
        <taxon>Gammaproteobacteria</taxon>
        <taxon>Alteromonadales</taxon>
        <taxon>Psychromonadaceae</taxon>
        <taxon>Corallincola</taxon>
    </lineage>
</organism>
<comment type="caution">
    <text evidence="2">The sequence shown here is derived from an EMBL/GenBank/DDBJ whole genome shotgun (WGS) entry which is preliminary data.</text>
</comment>
<dbReference type="GO" id="GO:0006508">
    <property type="term" value="P:proteolysis"/>
    <property type="evidence" value="ECO:0007669"/>
    <property type="project" value="UniProtKB-KW"/>
</dbReference>
<dbReference type="Pfam" id="PF04386">
    <property type="entry name" value="SspB"/>
    <property type="match status" value="1"/>
</dbReference>
<dbReference type="Proteomes" id="UP001597380">
    <property type="component" value="Unassembled WGS sequence"/>
</dbReference>
<dbReference type="GO" id="GO:0008233">
    <property type="term" value="F:peptidase activity"/>
    <property type="evidence" value="ECO:0007669"/>
    <property type="project" value="UniProtKB-KW"/>
</dbReference>
<dbReference type="NCBIfam" id="NF008763">
    <property type="entry name" value="PRK11798.1-2"/>
    <property type="match status" value="1"/>
</dbReference>
<keyword evidence="2" id="KW-0645">Protease</keyword>
<dbReference type="InterPro" id="IPR007481">
    <property type="entry name" value="SspB"/>
</dbReference>
<dbReference type="PANTHER" id="PTHR37486">
    <property type="entry name" value="STRINGENT STARVATION PROTEIN B"/>
    <property type="match status" value="1"/>
</dbReference>
<proteinExistence type="predicted"/>
<dbReference type="RefSeq" id="WP_345341593.1">
    <property type="nucleotide sequence ID" value="NZ_BAABLI010000029.1"/>
</dbReference>
<evidence type="ECO:0000256" key="1">
    <source>
        <dbReference type="SAM" id="MobiDB-lite"/>
    </source>
</evidence>